<organism evidence="2 3">
    <name type="scientific">Streptomyces marianii</name>
    <dbReference type="NCBI Taxonomy" id="1817406"/>
    <lineage>
        <taxon>Bacteria</taxon>
        <taxon>Bacillati</taxon>
        <taxon>Actinomycetota</taxon>
        <taxon>Actinomycetes</taxon>
        <taxon>Kitasatosporales</taxon>
        <taxon>Streptomycetaceae</taxon>
        <taxon>Streptomyces</taxon>
    </lineage>
</organism>
<keyword evidence="3" id="KW-1185">Reference proteome</keyword>
<sequence length="120" mass="13490">MIALYAGPVSEHATRCLRPGGWLLANNTHADAGLSHLDPRYRLAAVLHHRSGRYRLTTEGLDRYLQPKRPPHPTREQLHAAGRGTAYIHPVAAYLFRIHPHTRERGPDPEAHQNPAGRHP</sequence>
<evidence type="ECO:0000313" key="3">
    <source>
        <dbReference type="Proteomes" id="UP000305921"/>
    </source>
</evidence>
<dbReference type="EMBL" id="VAWE01000001">
    <property type="protein sequence ID" value="TLQ46372.1"/>
    <property type="molecule type" value="Genomic_DNA"/>
</dbReference>
<dbReference type="RefSeq" id="WP_138055689.1">
    <property type="nucleotide sequence ID" value="NZ_VAWE01000001.1"/>
</dbReference>
<gene>
    <name evidence="2" type="ORF">FEF34_28370</name>
</gene>
<feature type="region of interest" description="Disordered" evidence="1">
    <location>
        <begin position="99"/>
        <end position="120"/>
    </location>
</feature>
<reference evidence="2 3" key="1">
    <citation type="submission" date="2019-05" db="EMBL/GenBank/DDBJ databases">
        <title>Streptomyces marianii sp. nov., a novel marine actinomycete from southern coast of India.</title>
        <authorList>
            <person name="Iniyan A.M."/>
            <person name="Wink J."/>
            <person name="Ramprasad E."/>
            <person name="Ramana C.V."/>
            <person name="Bunk B."/>
            <person name="Sproer C."/>
            <person name="Joseph F.-J.R.S."/>
            <person name="Vincent S.G.P."/>
        </authorList>
    </citation>
    <scope>NUCLEOTIDE SEQUENCE [LARGE SCALE GENOMIC DNA]</scope>
    <source>
        <strain evidence="2 3">ICN19</strain>
    </source>
</reference>
<feature type="compositionally biased region" description="Basic and acidic residues" evidence="1">
    <location>
        <begin position="101"/>
        <end position="111"/>
    </location>
</feature>
<dbReference type="OrthoDB" id="2086922at2"/>
<evidence type="ECO:0000256" key="1">
    <source>
        <dbReference type="SAM" id="MobiDB-lite"/>
    </source>
</evidence>
<name>A0A5R9EC61_9ACTN</name>
<comment type="caution">
    <text evidence="2">The sequence shown here is derived from an EMBL/GenBank/DDBJ whole genome shotgun (WGS) entry which is preliminary data.</text>
</comment>
<accession>A0A5R9EC61</accession>
<dbReference type="Proteomes" id="UP000305921">
    <property type="component" value="Unassembled WGS sequence"/>
</dbReference>
<dbReference type="AlphaFoldDB" id="A0A5R9EC61"/>
<protein>
    <submittedName>
        <fullName evidence="2">Uncharacterized protein</fullName>
    </submittedName>
</protein>
<evidence type="ECO:0000313" key="2">
    <source>
        <dbReference type="EMBL" id="TLQ46372.1"/>
    </source>
</evidence>
<proteinExistence type="predicted"/>